<name>A0A1M6S2Z2_9RHOB</name>
<keyword evidence="6" id="KW-1185">Reference proteome</keyword>
<evidence type="ECO:0000256" key="2">
    <source>
        <dbReference type="ARBA" id="ARBA00022603"/>
    </source>
</evidence>
<dbReference type="GO" id="GO:0015948">
    <property type="term" value="P:methanogenesis"/>
    <property type="evidence" value="ECO:0007669"/>
    <property type="project" value="InterPro"/>
</dbReference>
<dbReference type="Proteomes" id="UP000183982">
    <property type="component" value="Unassembled WGS sequence"/>
</dbReference>
<proteinExistence type="inferred from homology"/>
<dbReference type="AlphaFoldDB" id="A0A1M6S2Z2"/>
<dbReference type="STRING" id="1470563.SAMN05444000_12740"/>
<sequence>MTEALQARRSRRGTSGRMARVAQRASPVVKRSPHGPQAGAYRPLTDTQVQTVLDTAFRILESVGMGMIGDLPPAAKQMLENGARLSDAGRILIPRSMVEDAIAATPKSWTLHGQEPDRTIEIAAGKPHFGTAGGAVMILDSETGSYRETCLQDVYDMARLVDTLPNIHWCYRSPVARDIEDDYLQDINTAYALLKGTTLPFGLSMSSVESVRAVAQMCDIALGREGQFLETPIAHTVQGAGVPPLRFAYERCIIKEEAIRQGFPIMIASATQAGATSPAPLAGSVAQSTAEALAGIVYANTVKKGCPLTFAAWPFVADLRTGAMSGGSGEQSVLAAAVAQIACHLGIPASVPAGMTDSKIPDAQSGFEKGVTVALAGHAGAAMIHESAGMHASLMGCSLESYVIDNDMLGNILRTIRGVEVSDSLLSFDTIADVNIDGEGHYLGEAQTLEVMESEYVYPALSDRQTISEWEEQGELSILDRARSYTRSILETHHPTHLNAEKDAVIREAFDIRLNQV</sequence>
<dbReference type="Gene3D" id="3.20.20.480">
    <property type="entry name" value="Trimethylamine methyltransferase-like"/>
    <property type="match status" value="1"/>
</dbReference>
<dbReference type="InterPro" id="IPR038601">
    <property type="entry name" value="MttB-like_sf"/>
</dbReference>
<gene>
    <name evidence="5" type="ORF">SAMN05444000_12740</name>
</gene>
<evidence type="ECO:0000313" key="5">
    <source>
        <dbReference type="EMBL" id="SHK39194.1"/>
    </source>
</evidence>
<feature type="region of interest" description="Disordered" evidence="4">
    <location>
        <begin position="1"/>
        <end position="41"/>
    </location>
</feature>
<organism evidence="5 6">
    <name type="scientific">Shimia gijangensis</name>
    <dbReference type="NCBI Taxonomy" id="1470563"/>
    <lineage>
        <taxon>Bacteria</taxon>
        <taxon>Pseudomonadati</taxon>
        <taxon>Pseudomonadota</taxon>
        <taxon>Alphaproteobacteria</taxon>
        <taxon>Rhodobacterales</taxon>
        <taxon>Roseobacteraceae</taxon>
    </lineage>
</organism>
<keyword evidence="3 5" id="KW-0808">Transferase</keyword>
<dbReference type="Pfam" id="PF06253">
    <property type="entry name" value="MTTB"/>
    <property type="match status" value="1"/>
</dbReference>
<evidence type="ECO:0000313" key="6">
    <source>
        <dbReference type="Proteomes" id="UP000183982"/>
    </source>
</evidence>
<accession>A0A1M6S2Z2</accession>
<dbReference type="RefSeq" id="WP_073256196.1">
    <property type="nucleotide sequence ID" value="NZ_FQZQ01000027.1"/>
</dbReference>
<keyword evidence="2 5" id="KW-0489">Methyltransferase</keyword>
<evidence type="ECO:0000256" key="1">
    <source>
        <dbReference type="ARBA" id="ARBA00007137"/>
    </source>
</evidence>
<reference evidence="6" key="1">
    <citation type="submission" date="2016-11" db="EMBL/GenBank/DDBJ databases">
        <authorList>
            <person name="Varghese N."/>
            <person name="Submissions S."/>
        </authorList>
    </citation>
    <scope>NUCLEOTIDE SEQUENCE [LARGE SCALE GENOMIC DNA]</scope>
    <source>
        <strain evidence="6">DSM 100564</strain>
    </source>
</reference>
<dbReference type="GO" id="GO:0008168">
    <property type="term" value="F:methyltransferase activity"/>
    <property type="evidence" value="ECO:0007669"/>
    <property type="project" value="UniProtKB-KW"/>
</dbReference>
<protein>
    <submittedName>
        <fullName evidence="5">Trimethylamine---corrinoid protein Co-methyltransferase</fullName>
    </submittedName>
</protein>
<evidence type="ECO:0000256" key="4">
    <source>
        <dbReference type="SAM" id="MobiDB-lite"/>
    </source>
</evidence>
<evidence type="ECO:0000256" key="3">
    <source>
        <dbReference type="ARBA" id="ARBA00022679"/>
    </source>
</evidence>
<dbReference type="EMBL" id="FQZQ01000027">
    <property type="protein sequence ID" value="SHK39194.1"/>
    <property type="molecule type" value="Genomic_DNA"/>
</dbReference>
<comment type="similarity">
    <text evidence="1">Belongs to the trimethylamine methyltransferase family.</text>
</comment>
<dbReference type="InterPro" id="IPR010426">
    <property type="entry name" value="MTTB_MeTrfase"/>
</dbReference>
<dbReference type="GO" id="GO:0032259">
    <property type="term" value="P:methylation"/>
    <property type="evidence" value="ECO:0007669"/>
    <property type="project" value="UniProtKB-KW"/>
</dbReference>